<comment type="caution">
    <text evidence="3">The sequence shown here is derived from an EMBL/GenBank/DDBJ whole genome shotgun (WGS) entry which is preliminary data.</text>
</comment>
<evidence type="ECO:0000256" key="1">
    <source>
        <dbReference type="SAM" id="MobiDB-lite"/>
    </source>
</evidence>
<evidence type="ECO:0000313" key="3">
    <source>
        <dbReference type="EMBL" id="MEQ2269531.1"/>
    </source>
</evidence>
<keyword evidence="2" id="KW-0812">Transmembrane</keyword>
<gene>
    <name evidence="3" type="ORF">XENORESO_005818</name>
</gene>
<keyword evidence="2" id="KW-0472">Membrane</keyword>
<proteinExistence type="predicted"/>
<dbReference type="Proteomes" id="UP001444071">
    <property type="component" value="Unassembled WGS sequence"/>
</dbReference>
<sequence>MGLGAAKGHSCQKVPFNDQQQPGPPHGRAALSARLDSLFLFPTLTKKTHICIIYIVLYLNEMCFIFYILDTEKKTILGGEKEYFEEPSGRGFWDQFFQLSLPAIVNVFA</sequence>
<feature type="region of interest" description="Disordered" evidence="1">
    <location>
        <begin position="1"/>
        <end position="27"/>
    </location>
</feature>
<evidence type="ECO:0000313" key="4">
    <source>
        <dbReference type="Proteomes" id="UP001444071"/>
    </source>
</evidence>
<dbReference type="EMBL" id="JAHRIM010052097">
    <property type="protein sequence ID" value="MEQ2269531.1"/>
    <property type="molecule type" value="Genomic_DNA"/>
</dbReference>
<protein>
    <submittedName>
        <fullName evidence="3">Uncharacterized protein</fullName>
    </submittedName>
</protein>
<keyword evidence="4" id="KW-1185">Reference proteome</keyword>
<name>A0ABV0WIT3_9TELE</name>
<feature type="transmembrane region" description="Helical" evidence="2">
    <location>
        <begin position="47"/>
        <end position="69"/>
    </location>
</feature>
<organism evidence="3 4">
    <name type="scientific">Xenotaenia resolanae</name>
    <dbReference type="NCBI Taxonomy" id="208358"/>
    <lineage>
        <taxon>Eukaryota</taxon>
        <taxon>Metazoa</taxon>
        <taxon>Chordata</taxon>
        <taxon>Craniata</taxon>
        <taxon>Vertebrata</taxon>
        <taxon>Euteleostomi</taxon>
        <taxon>Actinopterygii</taxon>
        <taxon>Neopterygii</taxon>
        <taxon>Teleostei</taxon>
        <taxon>Neoteleostei</taxon>
        <taxon>Acanthomorphata</taxon>
        <taxon>Ovalentaria</taxon>
        <taxon>Atherinomorphae</taxon>
        <taxon>Cyprinodontiformes</taxon>
        <taxon>Goodeidae</taxon>
        <taxon>Xenotaenia</taxon>
    </lineage>
</organism>
<keyword evidence="2" id="KW-1133">Transmembrane helix</keyword>
<accession>A0ABV0WIT3</accession>
<reference evidence="3 4" key="1">
    <citation type="submission" date="2021-06" db="EMBL/GenBank/DDBJ databases">
        <authorList>
            <person name="Palmer J.M."/>
        </authorList>
    </citation>
    <scope>NUCLEOTIDE SEQUENCE [LARGE SCALE GENOMIC DNA]</scope>
    <source>
        <strain evidence="3 4">XR_2019</strain>
        <tissue evidence="3">Muscle</tissue>
    </source>
</reference>
<evidence type="ECO:0000256" key="2">
    <source>
        <dbReference type="SAM" id="Phobius"/>
    </source>
</evidence>